<comment type="caution">
    <text evidence="2">The sequence shown here is derived from an EMBL/GenBank/DDBJ whole genome shotgun (WGS) entry which is preliminary data.</text>
</comment>
<feature type="compositionally biased region" description="Polar residues" evidence="1">
    <location>
        <begin position="349"/>
        <end position="358"/>
    </location>
</feature>
<name>A0AAD4DHV2_9FUNG</name>
<sequence length="500" mass="55776">MRGRNEHMEQWNHFGSSSLEAAHSQTYAHPHARGGGGSIGRLHSGQDYGYDDRHEDDASNDGYMSSSSSSSGGSLSSSSALSPSSSHSSDDDDYDDDDDMQGGAGGGDYGGAEDSQDNEYSNSTHPFSISSSNSADYHDYYQGSHGSGEHGGLLPAALAPAIEPHSDREALEQEARQRRLERHADKRRQSLNGNQPAPERRRQVGGREYRDYAQDNDDDDDEDDDEDDEDDEDEDDEDDEDEDEDQEDYEEDYENDENQNMEYCEDAYDDSNSDEYDPIADYNYGYDSDHNNDGEIGLPVEEEIVSGESGEESGESGGSDGSEGSESEDEQDETYYDGEEDADEEDYCQHTSPSSLSPSIYDDDASVYRDYHLYHDQDQLSEEFESHQNHLHQLPPSAERSMPPIVHHHSSVDHTTEMEDDQYFLDAVPEMKLSIGLDYSDDSNHLFGYPTNHNIGNNGLHRQASQIASYDAGESLMVTIVLDPMRHSPLRTTIANSRTR</sequence>
<dbReference type="Proteomes" id="UP001194580">
    <property type="component" value="Unassembled WGS sequence"/>
</dbReference>
<evidence type="ECO:0000256" key="1">
    <source>
        <dbReference type="SAM" id="MobiDB-lite"/>
    </source>
</evidence>
<feature type="region of interest" description="Disordered" evidence="1">
    <location>
        <begin position="22"/>
        <end position="362"/>
    </location>
</feature>
<feature type="compositionally biased region" description="Acidic residues" evidence="1">
    <location>
        <begin position="90"/>
        <end position="100"/>
    </location>
</feature>
<dbReference type="EMBL" id="JAAAIL010000208">
    <property type="protein sequence ID" value="KAG0278273.1"/>
    <property type="molecule type" value="Genomic_DNA"/>
</dbReference>
<feature type="compositionally biased region" description="Low complexity" evidence="1">
    <location>
        <begin position="60"/>
        <end position="87"/>
    </location>
</feature>
<evidence type="ECO:0000313" key="3">
    <source>
        <dbReference type="Proteomes" id="UP001194580"/>
    </source>
</evidence>
<gene>
    <name evidence="2" type="ORF">BGZ95_004349</name>
</gene>
<feature type="compositionally biased region" description="Low complexity" evidence="1">
    <location>
        <begin position="152"/>
        <end position="161"/>
    </location>
</feature>
<proteinExistence type="predicted"/>
<organism evidence="2 3">
    <name type="scientific">Linnemannia exigua</name>
    <dbReference type="NCBI Taxonomy" id="604196"/>
    <lineage>
        <taxon>Eukaryota</taxon>
        <taxon>Fungi</taxon>
        <taxon>Fungi incertae sedis</taxon>
        <taxon>Mucoromycota</taxon>
        <taxon>Mortierellomycotina</taxon>
        <taxon>Mortierellomycetes</taxon>
        <taxon>Mortierellales</taxon>
        <taxon>Mortierellaceae</taxon>
        <taxon>Linnemannia</taxon>
    </lineage>
</organism>
<feature type="compositionally biased region" description="Acidic residues" evidence="1">
    <location>
        <begin position="323"/>
        <end position="346"/>
    </location>
</feature>
<feature type="compositionally biased region" description="Polar residues" evidence="1">
    <location>
        <begin position="118"/>
        <end position="135"/>
    </location>
</feature>
<keyword evidence="3" id="KW-1185">Reference proteome</keyword>
<feature type="compositionally biased region" description="Basic and acidic residues" evidence="1">
    <location>
        <begin position="198"/>
        <end position="213"/>
    </location>
</feature>
<reference evidence="2" key="1">
    <citation type="journal article" date="2020" name="Fungal Divers.">
        <title>Resolving the Mortierellaceae phylogeny through synthesis of multi-gene phylogenetics and phylogenomics.</title>
        <authorList>
            <person name="Vandepol N."/>
            <person name="Liber J."/>
            <person name="Desiro A."/>
            <person name="Na H."/>
            <person name="Kennedy M."/>
            <person name="Barry K."/>
            <person name="Grigoriev I.V."/>
            <person name="Miller A.N."/>
            <person name="O'Donnell K."/>
            <person name="Stajich J.E."/>
            <person name="Bonito G."/>
        </authorList>
    </citation>
    <scope>NUCLEOTIDE SEQUENCE</scope>
    <source>
        <strain evidence="2">NRRL 28262</strain>
    </source>
</reference>
<protein>
    <submittedName>
        <fullName evidence="2">Uncharacterized protein</fullName>
    </submittedName>
</protein>
<feature type="compositionally biased region" description="Acidic residues" evidence="1">
    <location>
        <begin position="300"/>
        <end position="314"/>
    </location>
</feature>
<feature type="compositionally biased region" description="Acidic residues" evidence="1">
    <location>
        <begin position="214"/>
        <end position="278"/>
    </location>
</feature>
<feature type="compositionally biased region" description="Basic and acidic residues" evidence="1">
    <location>
        <begin position="164"/>
        <end position="188"/>
    </location>
</feature>
<evidence type="ECO:0000313" key="2">
    <source>
        <dbReference type="EMBL" id="KAG0278273.1"/>
    </source>
</evidence>
<accession>A0AAD4DHV2</accession>
<dbReference type="AlphaFoldDB" id="A0AAD4DHV2"/>